<feature type="transmembrane region" description="Helical" evidence="1">
    <location>
        <begin position="239"/>
        <end position="261"/>
    </location>
</feature>
<dbReference type="STRING" id="641147.HMPREF9021_00424"/>
<keyword evidence="1" id="KW-0472">Membrane</keyword>
<dbReference type="InterPro" id="IPR021296">
    <property type="entry name" value="DUF2868"/>
</dbReference>
<feature type="transmembrane region" description="Helical" evidence="1">
    <location>
        <begin position="94"/>
        <end position="116"/>
    </location>
</feature>
<dbReference type="Proteomes" id="UP000017813">
    <property type="component" value="Unassembled WGS sequence"/>
</dbReference>
<dbReference type="OrthoDB" id="6210861at2"/>
<dbReference type="KEGG" id="smur:BWP33_00485"/>
<dbReference type="eggNOG" id="ENOG502Z9E3">
    <property type="taxonomic scope" value="Bacteria"/>
</dbReference>
<name>V9H9S1_9NEIS</name>
<dbReference type="HOGENOM" id="CLU_044847_0_0_4"/>
<reference evidence="2 3" key="2">
    <citation type="submission" date="2011-10" db="EMBL/GenBank/DDBJ databases">
        <title>The Genome Sequence of Simonsiella muelleri ATCC 29453.</title>
        <authorList>
            <consortium name="The Broad Institute Genome Sequencing Platform"/>
            <consortium name="The Broad Institute Genome Sequencing Center for Infectious Disease"/>
            <person name="Earl A."/>
            <person name="Ward D."/>
            <person name="Feldgarden M."/>
            <person name="Gevers D."/>
            <person name="Izard J."/>
            <person name="Baranova O.V."/>
            <person name="Blanton J.M."/>
            <person name="Tanner A.C."/>
            <person name="Dewhirst F."/>
            <person name="Young S.K."/>
            <person name="Zeng Q."/>
            <person name="Gargeya S."/>
            <person name="Fitzgerald M."/>
            <person name="Haas B."/>
            <person name="Abouelleil A."/>
            <person name="Alvarado L."/>
            <person name="Arachchi H.M."/>
            <person name="Berlin A."/>
            <person name="Brown A."/>
            <person name="Chapman S.B."/>
            <person name="Chen Z."/>
            <person name="Dunbar C."/>
            <person name="Freedman E."/>
            <person name="Gearin G."/>
            <person name="Goldberg J."/>
            <person name="Griggs A."/>
            <person name="Gujja S."/>
            <person name="Heiman D."/>
            <person name="Howarth C."/>
            <person name="Larson L."/>
            <person name="Lui A."/>
            <person name="MacDonald P.J.P."/>
            <person name="Montmayeur A."/>
            <person name="Murphy C."/>
            <person name="Neiman D."/>
            <person name="Pearson M."/>
            <person name="Priest M."/>
            <person name="Roberts A."/>
            <person name="Saif S."/>
            <person name="Shea T."/>
            <person name="Shenoy N."/>
            <person name="Sisk P."/>
            <person name="Stolte C."/>
            <person name="Sykes S."/>
            <person name="Wortman J."/>
            <person name="Nusbaum C."/>
            <person name="Birren B."/>
        </authorList>
    </citation>
    <scope>NUCLEOTIDE SEQUENCE [LARGE SCALE GENOMIC DNA]</scope>
    <source>
        <strain evidence="2 3">ATCC 29453</strain>
    </source>
</reference>
<evidence type="ECO:0000313" key="3">
    <source>
        <dbReference type="Proteomes" id="UP000017813"/>
    </source>
</evidence>
<proteinExistence type="predicted"/>
<evidence type="ECO:0000313" key="2">
    <source>
        <dbReference type="EMBL" id="EFG32019.1"/>
    </source>
</evidence>
<accession>V9H9S1</accession>
<sequence>MMPISLTELVRLLEQRNHIFSADPTVITEQLRQNHQDNLSKLHRRAELIDRHQELADRLNRHQHRIQWLLYMAAAVWFITGFMGTYGLMQQSALNFFVVLMGILGMNTIMLFIWLINVCFRRQTQSITIPFLYGKHSDAVGQAIAQLDSDAMFRPHTMWRRSVVMHRLTLMGLMGMFVAALLLLLVRQYRFTWESTLLSNQTMTHAIAYLAWLPEKLGFDVPTASAILASRNHLDETNAATWGSLLLGSLLCYGILPRLLAWGVSVWQTHRHQPELNLQLPYYQNIIQRWQRKIVDSDQDYSPDPVRQSPAITLQAASQHWAVAVDMLPQNNPQWYQDVLGQEWLNQNVVASRDEWVHLAQTAAAQPVQLLVAIRAAQTPDRGTIRRLASLGTNVIVWLWTDSTSDSSTQERLQQWYDVCEQYGWTWVKCNNVKSL</sequence>
<comment type="caution">
    <text evidence="2">The sequence shown here is derived from an EMBL/GenBank/DDBJ whole genome shotgun (WGS) entry which is preliminary data.</text>
</comment>
<dbReference type="Pfam" id="PF11067">
    <property type="entry name" value="DUF2868"/>
    <property type="match status" value="1"/>
</dbReference>
<gene>
    <name evidence="2" type="ORF">HMPREF9021_00424</name>
</gene>
<feature type="transmembrane region" description="Helical" evidence="1">
    <location>
        <begin position="68"/>
        <end position="88"/>
    </location>
</feature>
<keyword evidence="1" id="KW-0812">Transmembrane</keyword>
<dbReference type="RefSeq" id="WP_002642642.1">
    <property type="nucleotide sequence ID" value="NZ_CP019448.1"/>
</dbReference>
<keyword evidence="3" id="KW-1185">Reference proteome</keyword>
<organism evidence="2 3">
    <name type="scientific">Simonsiella muelleri ATCC 29453</name>
    <dbReference type="NCBI Taxonomy" id="641147"/>
    <lineage>
        <taxon>Bacteria</taxon>
        <taxon>Pseudomonadati</taxon>
        <taxon>Pseudomonadota</taxon>
        <taxon>Betaproteobacteria</taxon>
        <taxon>Neisseriales</taxon>
        <taxon>Neisseriaceae</taxon>
        <taxon>Simonsiella</taxon>
    </lineage>
</organism>
<feature type="transmembrane region" description="Helical" evidence="1">
    <location>
        <begin position="168"/>
        <end position="189"/>
    </location>
</feature>
<protein>
    <recommendedName>
        <fullName evidence="4">DUF2868 domain-containing protein</fullName>
    </recommendedName>
</protein>
<evidence type="ECO:0008006" key="4">
    <source>
        <dbReference type="Google" id="ProtNLM"/>
    </source>
</evidence>
<keyword evidence="1" id="KW-1133">Transmembrane helix</keyword>
<dbReference type="AlphaFoldDB" id="V9H9S1"/>
<dbReference type="EMBL" id="ADCY02000051">
    <property type="protein sequence ID" value="EFG32019.1"/>
    <property type="molecule type" value="Genomic_DNA"/>
</dbReference>
<evidence type="ECO:0000256" key="1">
    <source>
        <dbReference type="SAM" id="Phobius"/>
    </source>
</evidence>
<reference evidence="2 3" key="1">
    <citation type="submission" date="2010-03" db="EMBL/GenBank/DDBJ databases">
        <authorList>
            <consortium name="The Broad Institute Genome Sequencing Platform"/>
            <person name="Ward D."/>
            <person name="Earl A."/>
            <person name="Feldgarden M."/>
            <person name="Gevers D."/>
            <person name="Young S."/>
            <person name="Zeng Q."/>
            <person name="Koehrsen M."/>
            <person name="Alvarado L."/>
            <person name="Berlin A.M."/>
            <person name="Borenstein D."/>
            <person name="Chapman S.B."/>
            <person name="Chen Z."/>
            <person name="Engels R."/>
            <person name="Freedman E."/>
            <person name="Gellesch M."/>
            <person name="Goldberg J."/>
            <person name="Griggs A."/>
            <person name="Gujja S."/>
            <person name="Heilman E.R."/>
            <person name="Heiman D.I."/>
            <person name="Hepburn T.A."/>
            <person name="Howarth C."/>
            <person name="Jen D."/>
            <person name="Larson L."/>
            <person name="Mehta T."/>
            <person name="Park D."/>
            <person name="Pearson M."/>
            <person name="Richards J."/>
            <person name="Roberts A."/>
            <person name="Saif S."/>
            <person name="Shea T.D."/>
            <person name="Shenoy N."/>
            <person name="Sisk P."/>
            <person name="Stolte C."/>
            <person name="Sykes S.N."/>
            <person name="Walk T."/>
            <person name="White J."/>
            <person name="Yandava C."/>
            <person name="Izard J."/>
            <person name="Baranova O.V."/>
            <person name="Blanton J.M."/>
            <person name="Tanner A.C."/>
            <person name="Dewhirst F."/>
            <person name="Haas B."/>
            <person name="Nusbaum C."/>
            <person name="Birren B."/>
        </authorList>
    </citation>
    <scope>NUCLEOTIDE SEQUENCE [LARGE SCALE GENOMIC DNA]</scope>
    <source>
        <strain evidence="2 3">ATCC 29453</strain>
    </source>
</reference>